<sequence>MLTIDEVKGATILAVDDNPANLEVLSDYLTEFGFTVLLKQDGEKAVELLQRKLPDLILLDILMPGLDGFETCQRLKQSPDTKDIPVIFMSALTDTVDKIKGFELGAVDYITKPFQYEEVLARVKAHLTIQRLQRDLQRKNYELQELLERERKIQEDLRLNLSITLPHELRTPLSTILGFAQLLMNQTTLLEPTKIVKYAQGIYEGGERLNHLVENALLYANLKLLRYTPHEKWTWQSEMTVEAMTLITAIARKKAAKVRREDDLTLELSPACIRISPDNFEKILFELLDNAFKFSEPGTPVRIKTIVNGHLCILSISDQGHGMTNEQITRIGAYMQFERKRHEQQGTGLGLIICYLLAQLEGGVLSIDSKIGQGTTVSIVFHCEPDRAQTQTQITQPQEAEEFVKYSKTSEPAPPQKILKRLYDFALRTDIQNFVDQLNQMNTLQVQYPQFVKKIKGFVDEYRFDLILKYIGEFLLEKEEQQEVEQQD</sequence>
<dbReference type="PROSITE" id="PS50110">
    <property type="entry name" value="RESPONSE_REGULATORY"/>
    <property type="match status" value="1"/>
</dbReference>
<dbReference type="Pfam" id="PF00512">
    <property type="entry name" value="HisKA"/>
    <property type="match status" value="1"/>
</dbReference>
<dbReference type="InterPro" id="IPR036097">
    <property type="entry name" value="HisK_dim/P_sf"/>
</dbReference>
<dbReference type="Gene3D" id="1.10.287.130">
    <property type="match status" value="1"/>
</dbReference>
<feature type="domain" description="Response regulatory" evidence="7">
    <location>
        <begin position="11"/>
        <end position="127"/>
    </location>
</feature>
<dbReference type="Pfam" id="PF02518">
    <property type="entry name" value="HATPase_c"/>
    <property type="match status" value="1"/>
</dbReference>
<reference evidence="8" key="1">
    <citation type="journal article" date="2015" name="PeerJ">
        <title>First genomic representation of candidate bacterial phylum KSB3 points to enhanced environmental sensing as a trigger of wastewater bulking.</title>
        <authorList>
            <person name="Sekiguchi Y."/>
            <person name="Ohashi A."/>
            <person name="Parks D.H."/>
            <person name="Yamauchi T."/>
            <person name="Tyson G.W."/>
            <person name="Hugenholtz P."/>
        </authorList>
    </citation>
    <scope>NUCLEOTIDE SEQUENCE [LARGE SCALE GENOMIC DNA]</scope>
</reference>
<dbReference type="eggNOG" id="COG0642">
    <property type="taxonomic scope" value="Bacteria"/>
</dbReference>
<comment type="catalytic activity">
    <reaction evidence="1">
        <text>ATP + protein L-histidine = ADP + protein N-phospho-L-histidine.</text>
        <dbReference type="EC" id="2.7.13.3"/>
    </reaction>
</comment>
<feature type="domain" description="Histidine kinase" evidence="6">
    <location>
        <begin position="164"/>
        <end position="385"/>
    </location>
</feature>
<dbReference type="Gene3D" id="3.40.50.2300">
    <property type="match status" value="1"/>
</dbReference>
<dbReference type="SMART" id="SM00387">
    <property type="entry name" value="HATPase_c"/>
    <property type="match status" value="1"/>
</dbReference>
<dbReference type="InterPro" id="IPR036890">
    <property type="entry name" value="HATPase_C_sf"/>
</dbReference>
<evidence type="ECO:0000259" key="6">
    <source>
        <dbReference type="PROSITE" id="PS50109"/>
    </source>
</evidence>
<dbReference type="SMART" id="SM00448">
    <property type="entry name" value="REC"/>
    <property type="match status" value="1"/>
</dbReference>
<dbReference type="GO" id="GO:0000155">
    <property type="term" value="F:phosphorelay sensor kinase activity"/>
    <property type="evidence" value="ECO:0007669"/>
    <property type="project" value="InterPro"/>
</dbReference>
<dbReference type="Gene3D" id="3.30.565.10">
    <property type="entry name" value="Histidine kinase-like ATPase, C-terminal domain"/>
    <property type="match status" value="1"/>
</dbReference>
<dbReference type="PROSITE" id="PS50109">
    <property type="entry name" value="HIS_KIN"/>
    <property type="match status" value="1"/>
</dbReference>
<name>A0A081C1N0_VECG1</name>
<protein>
    <recommendedName>
        <fullName evidence="2">histidine kinase</fullName>
        <ecNumber evidence="2">2.7.13.3</ecNumber>
    </recommendedName>
</protein>
<dbReference type="Pfam" id="PF00072">
    <property type="entry name" value="Response_reg"/>
    <property type="match status" value="1"/>
</dbReference>
<dbReference type="PRINTS" id="PR00344">
    <property type="entry name" value="BCTRLSENSOR"/>
</dbReference>
<dbReference type="InterPro" id="IPR005467">
    <property type="entry name" value="His_kinase_dom"/>
</dbReference>
<dbReference type="HOGENOM" id="CLU_000445_114_72_0"/>
<dbReference type="SUPFAM" id="SSF47384">
    <property type="entry name" value="Homodimeric domain of signal transducing histidine kinase"/>
    <property type="match status" value="1"/>
</dbReference>
<evidence type="ECO:0000256" key="2">
    <source>
        <dbReference type="ARBA" id="ARBA00012438"/>
    </source>
</evidence>
<evidence type="ECO:0000259" key="7">
    <source>
        <dbReference type="PROSITE" id="PS50110"/>
    </source>
</evidence>
<dbReference type="InterPro" id="IPR004358">
    <property type="entry name" value="Sig_transdc_His_kin-like_C"/>
</dbReference>
<feature type="modified residue" description="4-aspartylphosphate" evidence="4">
    <location>
        <position position="60"/>
    </location>
</feature>
<dbReference type="SUPFAM" id="SSF55874">
    <property type="entry name" value="ATPase domain of HSP90 chaperone/DNA topoisomerase II/histidine kinase"/>
    <property type="match status" value="1"/>
</dbReference>
<evidence type="ECO:0000313" key="9">
    <source>
        <dbReference type="Proteomes" id="UP000030661"/>
    </source>
</evidence>
<dbReference type="SMART" id="SM00388">
    <property type="entry name" value="HisKA"/>
    <property type="match status" value="1"/>
</dbReference>
<dbReference type="SUPFAM" id="SSF52172">
    <property type="entry name" value="CheY-like"/>
    <property type="match status" value="1"/>
</dbReference>
<evidence type="ECO:0000256" key="4">
    <source>
        <dbReference type="PROSITE-ProRule" id="PRU00169"/>
    </source>
</evidence>
<evidence type="ECO:0000313" key="8">
    <source>
        <dbReference type="EMBL" id="GAK58485.1"/>
    </source>
</evidence>
<dbReference type="CDD" id="cd00082">
    <property type="entry name" value="HisKA"/>
    <property type="match status" value="1"/>
</dbReference>
<dbReference type="eggNOG" id="COG3437">
    <property type="taxonomic scope" value="Bacteria"/>
</dbReference>
<proteinExistence type="predicted"/>
<dbReference type="Proteomes" id="UP000030661">
    <property type="component" value="Unassembled WGS sequence"/>
</dbReference>
<gene>
    <name evidence="8" type="ORF">U27_05459</name>
</gene>
<dbReference type="InterPro" id="IPR011006">
    <property type="entry name" value="CheY-like_superfamily"/>
</dbReference>
<keyword evidence="3 4" id="KW-0597">Phosphoprotein</keyword>
<keyword evidence="5" id="KW-0175">Coiled coil</keyword>
<feature type="coiled-coil region" evidence="5">
    <location>
        <begin position="129"/>
        <end position="156"/>
    </location>
</feature>
<dbReference type="InterPro" id="IPR003594">
    <property type="entry name" value="HATPase_dom"/>
</dbReference>
<dbReference type="PANTHER" id="PTHR43547">
    <property type="entry name" value="TWO-COMPONENT HISTIDINE KINASE"/>
    <property type="match status" value="1"/>
</dbReference>
<evidence type="ECO:0000256" key="1">
    <source>
        <dbReference type="ARBA" id="ARBA00000085"/>
    </source>
</evidence>
<dbReference type="CDD" id="cd00075">
    <property type="entry name" value="HATPase"/>
    <property type="match status" value="1"/>
</dbReference>
<dbReference type="InterPro" id="IPR003661">
    <property type="entry name" value="HisK_dim/P_dom"/>
</dbReference>
<accession>A0A081C1N0</accession>
<dbReference type="EMBL" id="DF820467">
    <property type="protein sequence ID" value="GAK58485.1"/>
    <property type="molecule type" value="Genomic_DNA"/>
</dbReference>
<dbReference type="InterPro" id="IPR001789">
    <property type="entry name" value="Sig_transdc_resp-reg_receiver"/>
</dbReference>
<keyword evidence="9" id="KW-1185">Reference proteome</keyword>
<dbReference type="EC" id="2.7.13.3" evidence="2"/>
<dbReference type="STRING" id="1499967.U27_05459"/>
<dbReference type="AlphaFoldDB" id="A0A081C1N0"/>
<dbReference type="PANTHER" id="PTHR43547:SF2">
    <property type="entry name" value="HYBRID SIGNAL TRANSDUCTION HISTIDINE KINASE C"/>
    <property type="match status" value="1"/>
</dbReference>
<dbReference type="Gene3D" id="6.10.250.690">
    <property type="match status" value="1"/>
</dbReference>
<organism evidence="8">
    <name type="scientific">Vecturithrix granuli</name>
    <dbReference type="NCBI Taxonomy" id="1499967"/>
    <lineage>
        <taxon>Bacteria</taxon>
        <taxon>Candidatus Moduliflexota</taxon>
        <taxon>Candidatus Vecturitrichia</taxon>
        <taxon>Candidatus Vecturitrichales</taxon>
        <taxon>Candidatus Vecturitrichaceae</taxon>
        <taxon>Candidatus Vecturithrix</taxon>
    </lineage>
</organism>
<evidence type="ECO:0000256" key="3">
    <source>
        <dbReference type="ARBA" id="ARBA00022553"/>
    </source>
</evidence>
<evidence type="ECO:0000256" key="5">
    <source>
        <dbReference type="SAM" id="Coils"/>
    </source>
</evidence>